<dbReference type="InterPro" id="IPR024445">
    <property type="entry name" value="Tnp_ISXO2-like"/>
</dbReference>
<evidence type="ECO:0000313" key="2">
    <source>
        <dbReference type="EMBL" id="CAI6374365.1"/>
    </source>
</evidence>
<comment type="caution">
    <text evidence="2">The sequence shown here is derived from an EMBL/GenBank/DDBJ whole genome shotgun (WGS) entry which is preliminary data.</text>
</comment>
<dbReference type="PANTHER" id="PTHR47163">
    <property type="entry name" value="DDE_TNP_IS1595 DOMAIN-CONTAINING PROTEIN"/>
    <property type="match status" value="1"/>
</dbReference>
<dbReference type="PANTHER" id="PTHR47163:SF2">
    <property type="entry name" value="SI:DKEY-17M8.2"/>
    <property type="match status" value="1"/>
</dbReference>
<evidence type="ECO:0000313" key="3">
    <source>
        <dbReference type="Proteomes" id="UP001160148"/>
    </source>
</evidence>
<protein>
    <recommendedName>
        <fullName evidence="1">ISXO2-like transposase domain-containing protein</fullName>
    </recommendedName>
</protein>
<proteinExistence type="predicted"/>
<dbReference type="Proteomes" id="UP001160148">
    <property type="component" value="Unassembled WGS sequence"/>
</dbReference>
<sequence length="299" mass="35334">MNLWNLPNSEKDALEFFQEKGLLPTHRDCKNGHKKKLYIGKNEIFWKCNVKTCQHKTNMRMGNWFENSRLPFLTILRFIYCWGAELTSVNFCERHLEMNHCTVVDWNNYMREVCTITISRNQQTRIGGTGKIVEIDESMFSKRKNNAGRILPQQWIFGGICRETKESFLIQVPNRTKETLSTAIKQYIKVGTTIYSDCWRGYDTDELTRAGYTHGTVNHTNNFVDPVTGIHTQNIERLWGSAKWRNKKHRGTRRHHLDSYLAEFIWRQNIGGQGEPFEYILNYIFFLSYIIIHLRLLQL</sequence>
<name>A0AAV0Y0K2_9HEMI</name>
<dbReference type="SMART" id="SM01126">
    <property type="entry name" value="DDE_Tnp_IS1595"/>
    <property type="match status" value="1"/>
</dbReference>
<dbReference type="AlphaFoldDB" id="A0AAV0Y0K2"/>
<organism evidence="2 3">
    <name type="scientific">Macrosiphum euphorbiae</name>
    <name type="common">potato aphid</name>
    <dbReference type="NCBI Taxonomy" id="13131"/>
    <lineage>
        <taxon>Eukaryota</taxon>
        <taxon>Metazoa</taxon>
        <taxon>Ecdysozoa</taxon>
        <taxon>Arthropoda</taxon>
        <taxon>Hexapoda</taxon>
        <taxon>Insecta</taxon>
        <taxon>Pterygota</taxon>
        <taxon>Neoptera</taxon>
        <taxon>Paraneoptera</taxon>
        <taxon>Hemiptera</taxon>
        <taxon>Sternorrhyncha</taxon>
        <taxon>Aphidomorpha</taxon>
        <taxon>Aphidoidea</taxon>
        <taxon>Aphididae</taxon>
        <taxon>Macrosiphini</taxon>
        <taxon>Macrosiphum</taxon>
    </lineage>
</organism>
<dbReference type="NCBIfam" id="NF033547">
    <property type="entry name" value="transpos_IS1595"/>
    <property type="match status" value="1"/>
</dbReference>
<feature type="domain" description="ISXO2-like transposase" evidence="1">
    <location>
        <begin position="125"/>
        <end position="269"/>
    </location>
</feature>
<reference evidence="2 3" key="1">
    <citation type="submission" date="2023-01" db="EMBL/GenBank/DDBJ databases">
        <authorList>
            <person name="Whitehead M."/>
        </authorList>
    </citation>
    <scope>NUCLEOTIDE SEQUENCE [LARGE SCALE GENOMIC DNA]</scope>
</reference>
<gene>
    <name evidence="2" type="ORF">MEUPH1_LOCUS28000</name>
</gene>
<accession>A0AAV0Y0K2</accession>
<dbReference type="EMBL" id="CARXXK010001198">
    <property type="protein sequence ID" value="CAI6374365.1"/>
    <property type="molecule type" value="Genomic_DNA"/>
</dbReference>
<dbReference type="Pfam" id="PF12762">
    <property type="entry name" value="DDE_Tnp_IS1595"/>
    <property type="match status" value="1"/>
</dbReference>
<evidence type="ECO:0000259" key="1">
    <source>
        <dbReference type="SMART" id="SM01126"/>
    </source>
</evidence>
<dbReference type="InterPro" id="IPR053164">
    <property type="entry name" value="IS1016-like_transposase"/>
</dbReference>
<keyword evidence="3" id="KW-1185">Reference proteome</keyword>